<dbReference type="GeneID" id="20316212"/>
<reference evidence="2 3" key="1">
    <citation type="submission" date="2013-11" db="EMBL/GenBank/DDBJ databases">
        <title>Opisthorchis viverrini - life in the bile duct.</title>
        <authorList>
            <person name="Young N.D."/>
            <person name="Nagarajan N."/>
            <person name="Lin S.J."/>
            <person name="Korhonen P.K."/>
            <person name="Jex A.R."/>
            <person name="Hall R.S."/>
            <person name="Safavi-Hemami H."/>
            <person name="Kaewkong W."/>
            <person name="Bertrand D."/>
            <person name="Gao S."/>
            <person name="Seet Q."/>
            <person name="Wongkham S."/>
            <person name="Teh B.T."/>
            <person name="Wongkham C."/>
            <person name="Intapan P.M."/>
            <person name="Maleewong W."/>
            <person name="Yang X."/>
            <person name="Hu M."/>
            <person name="Wang Z."/>
            <person name="Hofmann A."/>
            <person name="Sternberg P.W."/>
            <person name="Tan P."/>
            <person name="Wang J."/>
            <person name="Gasser R.B."/>
        </authorList>
    </citation>
    <scope>NUCLEOTIDE SEQUENCE [LARGE SCALE GENOMIC DNA]</scope>
</reference>
<proteinExistence type="predicted"/>
<dbReference type="OrthoDB" id="10577822at2759"/>
<dbReference type="CTD" id="20316212"/>
<dbReference type="AlphaFoldDB" id="A0A075A0M4"/>
<evidence type="ECO:0000313" key="2">
    <source>
        <dbReference type="EMBL" id="KER31792.1"/>
    </source>
</evidence>
<dbReference type="EMBL" id="KL596641">
    <property type="protein sequence ID" value="KER31792.1"/>
    <property type="molecule type" value="Genomic_DNA"/>
</dbReference>
<sequence>MTATERQEQDRPGKLGQKPRSCVSIRESVNPVIPCDLSAFGLPSPDRIPFELTPTALLTACSMHNSTTLKVDNVLALPK</sequence>
<dbReference type="KEGG" id="ovi:T265_02024"/>
<keyword evidence="3" id="KW-1185">Reference proteome</keyword>
<evidence type="ECO:0000256" key="1">
    <source>
        <dbReference type="SAM" id="MobiDB-lite"/>
    </source>
</evidence>
<evidence type="ECO:0000313" key="3">
    <source>
        <dbReference type="Proteomes" id="UP000054324"/>
    </source>
</evidence>
<feature type="compositionally biased region" description="Basic and acidic residues" evidence="1">
    <location>
        <begin position="1"/>
        <end position="13"/>
    </location>
</feature>
<dbReference type="RefSeq" id="XP_009164436.1">
    <property type="nucleotide sequence ID" value="XM_009166172.1"/>
</dbReference>
<organism evidence="2 3">
    <name type="scientific">Opisthorchis viverrini</name>
    <name type="common">Southeast Asian liver fluke</name>
    <dbReference type="NCBI Taxonomy" id="6198"/>
    <lineage>
        <taxon>Eukaryota</taxon>
        <taxon>Metazoa</taxon>
        <taxon>Spiralia</taxon>
        <taxon>Lophotrochozoa</taxon>
        <taxon>Platyhelminthes</taxon>
        <taxon>Trematoda</taxon>
        <taxon>Digenea</taxon>
        <taxon>Opisthorchiida</taxon>
        <taxon>Opisthorchiata</taxon>
        <taxon>Opisthorchiidae</taxon>
        <taxon>Opisthorchis</taxon>
    </lineage>
</organism>
<accession>A0A075A0M4</accession>
<feature type="region of interest" description="Disordered" evidence="1">
    <location>
        <begin position="1"/>
        <end position="21"/>
    </location>
</feature>
<protein>
    <submittedName>
        <fullName evidence="2">Uncharacterized protein</fullName>
    </submittedName>
</protein>
<dbReference type="Proteomes" id="UP000054324">
    <property type="component" value="Unassembled WGS sequence"/>
</dbReference>
<name>A0A075A0M4_OPIVI</name>
<gene>
    <name evidence="2" type="ORF">T265_02024</name>
</gene>